<sequence>MCTCKYGGFACGHSHPAGTSLSIERCDSSELCSLISFDLQRNGQRHCPDCQRVLNKLYVVWKAQREEWTRTETVPEAEIKRVSGAIIRSFADHCRRLIPSQGPSHRAQEKYGAIQERLLVETSRFAEELRRAGVRRERREYIQPRRLGMKLSSVWV</sequence>
<dbReference type="HOGENOM" id="CLU_1686571_0_0_1"/>
<keyword evidence="2" id="KW-1185">Reference proteome</keyword>
<dbReference type="Proteomes" id="UP000012174">
    <property type="component" value="Unassembled WGS sequence"/>
</dbReference>
<evidence type="ECO:0000313" key="1">
    <source>
        <dbReference type="EMBL" id="EMR67933.1"/>
    </source>
</evidence>
<accession>M7STS8</accession>
<organism evidence="1 2">
    <name type="scientific">Eutypa lata (strain UCR-EL1)</name>
    <name type="common">Grapevine dieback disease fungus</name>
    <name type="synonym">Eutypa armeniacae</name>
    <dbReference type="NCBI Taxonomy" id="1287681"/>
    <lineage>
        <taxon>Eukaryota</taxon>
        <taxon>Fungi</taxon>
        <taxon>Dikarya</taxon>
        <taxon>Ascomycota</taxon>
        <taxon>Pezizomycotina</taxon>
        <taxon>Sordariomycetes</taxon>
        <taxon>Xylariomycetidae</taxon>
        <taxon>Xylariales</taxon>
        <taxon>Diatrypaceae</taxon>
        <taxon>Eutypa</taxon>
    </lineage>
</organism>
<name>M7STS8_EUTLA</name>
<evidence type="ECO:0000313" key="2">
    <source>
        <dbReference type="Proteomes" id="UP000012174"/>
    </source>
</evidence>
<dbReference type="EMBL" id="KB706327">
    <property type="protein sequence ID" value="EMR67933.1"/>
    <property type="molecule type" value="Genomic_DNA"/>
</dbReference>
<gene>
    <name evidence="1" type="ORF">UCREL1_5063</name>
</gene>
<protein>
    <submittedName>
        <fullName evidence="1">Uncharacterized protein</fullName>
    </submittedName>
</protein>
<dbReference type="AlphaFoldDB" id="M7STS8"/>
<proteinExistence type="predicted"/>
<dbReference type="KEGG" id="ela:UCREL1_5063"/>
<reference evidence="2" key="1">
    <citation type="journal article" date="2013" name="Genome Announc.">
        <title>Draft genome sequence of the grapevine dieback fungus Eutypa lata UCR-EL1.</title>
        <authorList>
            <person name="Blanco-Ulate B."/>
            <person name="Rolshausen P.E."/>
            <person name="Cantu D."/>
        </authorList>
    </citation>
    <scope>NUCLEOTIDE SEQUENCE [LARGE SCALE GENOMIC DNA]</scope>
    <source>
        <strain evidence="2">UCR-EL1</strain>
    </source>
</reference>